<organism evidence="1 2">
    <name type="scientific">Lysobacter enzymogenes</name>
    <dbReference type="NCBI Taxonomy" id="69"/>
    <lineage>
        <taxon>Bacteria</taxon>
        <taxon>Pseudomonadati</taxon>
        <taxon>Pseudomonadota</taxon>
        <taxon>Gammaproteobacteria</taxon>
        <taxon>Lysobacterales</taxon>
        <taxon>Lysobacteraceae</taxon>
        <taxon>Lysobacter</taxon>
    </lineage>
</organism>
<name>A0AAU9AI33_LYSEN</name>
<gene>
    <name evidence="1" type="ORF">LEN_3370</name>
</gene>
<dbReference type="AlphaFoldDB" id="A0AAU9AI33"/>
<dbReference type="RefSeq" id="WP_145960113.1">
    <property type="nucleotide sequence ID" value="NZ_AP014940.1"/>
</dbReference>
<dbReference type="KEGG" id="lem:LEN_3370"/>
<protein>
    <submittedName>
        <fullName evidence="1">Uncharacterized protein</fullName>
    </submittedName>
</protein>
<sequence length="228" mass="24243">MQSNPNIYGFRSLAEDQWRVFARQLAEGAATADKGGFMRIGFARCGRIVFACCVFVTSTSAVSAPRDIDSGSSDGQWSQTQVREGDVNIASKAALLEYMPRNSDSLLNKLPPLVLQHFIGSLVFTPKGLGSYSYLGLSPHLTAYEIARVLSLFGAQETVANIPTLQFAPAGQGLAVSPMSDVCEDPNSPMCEAGGGKTKTDYVCSNDGGDTYSCNYSFGDICASSCGK</sequence>
<reference evidence="1 2" key="1">
    <citation type="journal article" date="2017" name="DNA Res.">
        <title>Complete genome sequence and expression profile of the commercial lytic enzyme producer Lysobacter enzymogenes M497-1.</title>
        <authorList>
            <person name="Takami H."/>
            <person name="Toyoda A."/>
            <person name="Uchiyama I."/>
            <person name="Itoh T."/>
            <person name="Takaki Y."/>
            <person name="Arai W."/>
            <person name="Nishi S."/>
            <person name="Kawai M."/>
            <person name="Shinya K."/>
            <person name="Ikeda H."/>
        </authorList>
    </citation>
    <scope>NUCLEOTIDE SEQUENCE [LARGE SCALE GENOMIC DNA]</scope>
    <source>
        <strain evidence="1 2">M497-1</strain>
    </source>
</reference>
<evidence type="ECO:0000313" key="1">
    <source>
        <dbReference type="EMBL" id="BAV98857.1"/>
    </source>
</evidence>
<accession>A0AAU9AI33</accession>
<dbReference type="Proteomes" id="UP000218824">
    <property type="component" value="Chromosome"/>
</dbReference>
<evidence type="ECO:0000313" key="2">
    <source>
        <dbReference type="Proteomes" id="UP000218824"/>
    </source>
</evidence>
<dbReference type="GeneID" id="83066718"/>
<dbReference type="EMBL" id="AP014940">
    <property type="protein sequence ID" value="BAV98857.1"/>
    <property type="molecule type" value="Genomic_DNA"/>
</dbReference>
<proteinExistence type="predicted"/>